<dbReference type="InterPro" id="IPR051917">
    <property type="entry name" value="Transposase-Integrase"/>
</dbReference>
<dbReference type="PANTHER" id="PTHR10948">
    <property type="entry name" value="TRANSPOSASE"/>
    <property type="match status" value="1"/>
</dbReference>
<dbReference type="Gene3D" id="1.10.10.60">
    <property type="entry name" value="Homeodomain-like"/>
    <property type="match status" value="1"/>
</dbReference>
<evidence type="ECO:0000313" key="2">
    <source>
        <dbReference type="EMBL" id="BBS33933.1"/>
    </source>
</evidence>
<dbReference type="SUPFAM" id="SSF46689">
    <property type="entry name" value="Homeodomain-like"/>
    <property type="match status" value="1"/>
</dbReference>
<dbReference type="AlphaFoldDB" id="A0A6S5JRV2"/>
<proteinExistence type="predicted"/>
<dbReference type="Pfam" id="PF13936">
    <property type="entry name" value="HTH_38"/>
    <property type="match status" value="1"/>
</dbReference>
<protein>
    <recommendedName>
        <fullName evidence="1">Transposase IS30-like HTH domain-containing protein</fullName>
    </recommendedName>
</protein>
<accession>A0A6S5JRV2</accession>
<dbReference type="EMBL" id="AP022126">
    <property type="protein sequence ID" value="BBS33933.1"/>
    <property type="molecule type" value="Genomic_DNA"/>
</dbReference>
<dbReference type="GO" id="GO:0032196">
    <property type="term" value="P:transposition"/>
    <property type="evidence" value="ECO:0007669"/>
    <property type="project" value="TreeGrafter"/>
</dbReference>
<reference evidence="2 3" key="1">
    <citation type="submission" date="2019-12" db="EMBL/GenBank/DDBJ databases">
        <title>complete genome sequences of Enterobacter cloacae str. WP5-S18-CRE-02 isolated from wastewater treatment plant effluent.</title>
        <authorList>
            <person name="Sekizuka T."/>
            <person name="Itokawa K."/>
            <person name="Yatsu K."/>
            <person name="Inamine Y."/>
            <person name="Kuroda M."/>
        </authorList>
    </citation>
    <scope>NUCLEOTIDE SEQUENCE [LARGE SCALE GENOMIC DNA]</scope>
    <source>
        <strain evidence="2 3">WP5-S18-CRE-02</strain>
    </source>
</reference>
<dbReference type="InterPro" id="IPR009057">
    <property type="entry name" value="Homeodomain-like_sf"/>
</dbReference>
<name>A0A6S5JRV2_ENTCL</name>
<sequence>MRRTFTAKEKASVFELWKNGTGFSEIANILGSKPGTIFTMLRDTGGIKPNERKRAVAHLTLSEREEIRAGLSAKMSIRAIATALNRSPSTISREVQRN</sequence>
<evidence type="ECO:0000259" key="1">
    <source>
        <dbReference type="Pfam" id="PF13936"/>
    </source>
</evidence>
<gene>
    <name evidence="2" type="ORF">WP5S18C02_41390</name>
</gene>
<organism evidence="2 3">
    <name type="scientific">Enterobacter cloacae</name>
    <dbReference type="NCBI Taxonomy" id="550"/>
    <lineage>
        <taxon>Bacteria</taxon>
        <taxon>Pseudomonadati</taxon>
        <taxon>Pseudomonadota</taxon>
        <taxon>Gammaproteobacteria</taxon>
        <taxon>Enterobacterales</taxon>
        <taxon>Enterobacteriaceae</taxon>
        <taxon>Enterobacter</taxon>
        <taxon>Enterobacter cloacae complex</taxon>
    </lineage>
</organism>
<dbReference type="InterPro" id="IPR025246">
    <property type="entry name" value="IS30-like_HTH"/>
</dbReference>
<feature type="domain" description="Transposase IS30-like HTH" evidence="1">
    <location>
        <begin position="58"/>
        <end position="98"/>
    </location>
</feature>
<dbReference type="GO" id="GO:0004803">
    <property type="term" value="F:transposase activity"/>
    <property type="evidence" value="ECO:0007669"/>
    <property type="project" value="TreeGrafter"/>
</dbReference>
<dbReference type="GO" id="GO:0005829">
    <property type="term" value="C:cytosol"/>
    <property type="evidence" value="ECO:0007669"/>
    <property type="project" value="TreeGrafter"/>
</dbReference>
<evidence type="ECO:0000313" key="3">
    <source>
        <dbReference type="Proteomes" id="UP000515488"/>
    </source>
</evidence>
<dbReference type="Proteomes" id="UP000515488">
    <property type="component" value="Chromosome"/>
</dbReference>
<dbReference type="PANTHER" id="PTHR10948:SF23">
    <property type="entry name" value="TRANSPOSASE INSI FOR INSERTION SEQUENCE ELEMENT IS30A-RELATED"/>
    <property type="match status" value="1"/>
</dbReference>